<organism evidence="10 11">
    <name type="scientific">Fusobacterium necrogenes</name>
    <dbReference type="NCBI Taxonomy" id="858"/>
    <lineage>
        <taxon>Bacteria</taxon>
        <taxon>Fusobacteriati</taxon>
        <taxon>Fusobacteriota</taxon>
        <taxon>Fusobacteriia</taxon>
        <taxon>Fusobacteriales</taxon>
        <taxon>Fusobacteriaceae</taxon>
        <taxon>Fusobacterium</taxon>
    </lineage>
</organism>
<reference evidence="10 11" key="1">
    <citation type="submission" date="2018-06" db="EMBL/GenBank/DDBJ databases">
        <authorList>
            <consortium name="Pathogen Informatics"/>
            <person name="Doyle S."/>
        </authorList>
    </citation>
    <scope>NUCLEOTIDE SEQUENCE [LARGE SCALE GENOMIC DNA]</scope>
    <source>
        <strain evidence="10 11">NCTC10723</strain>
    </source>
</reference>
<sequence>MLGMILAAGTGLLIFIYISILYLPIIALKDEVTGVKLARKKLRWLSKLVLRSLGVKLRVIYKNRKNINALEREKGIIFVCNHQSNLDIPVIVSALHIDTGFVAKKEMKTWPFFSIWMKKSKCVFLDRENPREGIKDIKEAVKIVKSGHPIVIFPEGERSLDGEILRFKKGSFKLATETSGIIVPITLKGTFNIQKRGEWKMRRNQMVTIVVDEPIYINSLSKDEVKELSTTVREIIKSNYEKIK</sequence>
<dbReference type="Proteomes" id="UP000255328">
    <property type="component" value="Unassembled WGS sequence"/>
</dbReference>
<proteinExistence type="inferred from homology"/>
<dbReference type="GO" id="GO:0016020">
    <property type="term" value="C:membrane"/>
    <property type="evidence" value="ECO:0007669"/>
    <property type="project" value="InterPro"/>
</dbReference>
<evidence type="ECO:0000256" key="2">
    <source>
        <dbReference type="ARBA" id="ARBA00008655"/>
    </source>
</evidence>
<keyword evidence="8" id="KW-1133">Transmembrane helix</keyword>
<accession>A0A377GZM8</accession>
<dbReference type="CDD" id="cd07989">
    <property type="entry name" value="LPLAT_AGPAT-like"/>
    <property type="match status" value="1"/>
</dbReference>
<comment type="catalytic activity">
    <reaction evidence="7">
        <text>a 1-acyl-sn-glycero-3-phosphate + an acyl-CoA = a 1,2-diacyl-sn-glycero-3-phosphate + CoA</text>
        <dbReference type="Rhea" id="RHEA:19709"/>
        <dbReference type="ChEBI" id="CHEBI:57287"/>
        <dbReference type="ChEBI" id="CHEBI:57970"/>
        <dbReference type="ChEBI" id="CHEBI:58342"/>
        <dbReference type="ChEBI" id="CHEBI:58608"/>
        <dbReference type="EC" id="2.3.1.51"/>
    </reaction>
</comment>
<evidence type="ECO:0000256" key="4">
    <source>
        <dbReference type="ARBA" id="ARBA00022679"/>
    </source>
</evidence>
<dbReference type="NCBIfam" id="TIGR00530">
    <property type="entry name" value="AGP_acyltrn"/>
    <property type="match status" value="1"/>
</dbReference>
<keyword evidence="7" id="KW-1208">Phospholipid metabolism</keyword>
<comment type="pathway">
    <text evidence="1">Lipid metabolism.</text>
</comment>
<dbReference type="PANTHER" id="PTHR10434">
    <property type="entry name" value="1-ACYL-SN-GLYCEROL-3-PHOSPHATE ACYLTRANSFERASE"/>
    <property type="match status" value="1"/>
</dbReference>
<dbReference type="PANTHER" id="PTHR10434:SF64">
    <property type="entry name" value="1-ACYL-SN-GLYCEROL-3-PHOSPHATE ACYLTRANSFERASE-RELATED"/>
    <property type="match status" value="1"/>
</dbReference>
<feature type="domain" description="Phospholipid/glycerol acyltransferase" evidence="9">
    <location>
        <begin position="76"/>
        <end position="190"/>
    </location>
</feature>
<keyword evidence="5 7" id="KW-0443">Lipid metabolism</keyword>
<dbReference type="Pfam" id="PF01553">
    <property type="entry name" value="Acyltransferase"/>
    <property type="match status" value="1"/>
</dbReference>
<evidence type="ECO:0000256" key="1">
    <source>
        <dbReference type="ARBA" id="ARBA00005189"/>
    </source>
</evidence>
<dbReference type="InterPro" id="IPR004552">
    <property type="entry name" value="AGP_acyltrans"/>
</dbReference>
<evidence type="ECO:0000256" key="7">
    <source>
        <dbReference type="RuleBase" id="RU361267"/>
    </source>
</evidence>
<dbReference type="OrthoDB" id="9803035at2"/>
<dbReference type="InterPro" id="IPR002123">
    <property type="entry name" value="Plipid/glycerol_acylTrfase"/>
</dbReference>
<feature type="transmembrane region" description="Helical" evidence="8">
    <location>
        <begin position="6"/>
        <end position="28"/>
    </location>
</feature>
<keyword evidence="8" id="KW-0812">Transmembrane</keyword>
<dbReference type="GO" id="GO:0006654">
    <property type="term" value="P:phosphatidic acid biosynthetic process"/>
    <property type="evidence" value="ECO:0007669"/>
    <property type="project" value="TreeGrafter"/>
</dbReference>
<keyword evidence="11" id="KW-1185">Reference proteome</keyword>
<dbReference type="EC" id="2.3.1.51" evidence="7"/>
<evidence type="ECO:0000256" key="6">
    <source>
        <dbReference type="ARBA" id="ARBA00023315"/>
    </source>
</evidence>
<dbReference type="GO" id="GO:0003841">
    <property type="term" value="F:1-acylglycerol-3-phosphate O-acyltransferase activity"/>
    <property type="evidence" value="ECO:0007669"/>
    <property type="project" value="UniProtKB-UniRule"/>
</dbReference>
<name>A0A377GZM8_9FUSO</name>
<evidence type="ECO:0000313" key="10">
    <source>
        <dbReference type="EMBL" id="STO32313.1"/>
    </source>
</evidence>
<keyword evidence="3 7" id="KW-0444">Lipid biosynthesis</keyword>
<protein>
    <recommendedName>
        <fullName evidence="7">1-acyl-sn-glycerol-3-phosphate acyltransferase</fullName>
        <ecNumber evidence="7">2.3.1.51</ecNumber>
    </recommendedName>
</protein>
<keyword evidence="8" id="KW-0472">Membrane</keyword>
<evidence type="ECO:0000313" key="11">
    <source>
        <dbReference type="Proteomes" id="UP000255328"/>
    </source>
</evidence>
<evidence type="ECO:0000256" key="3">
    <source>
        <dbReference type="ARBA" id="ARBA00022516"/>
    </source>
</evidence>
<evidence type="ECO:0000256" key="8">
    <source>
        <dbReference type="SAM" id="Phobius"/>
    </source>
</evidence>
<dbReference type="AlphaFoldDB" id="A0A377GZM8"/>
<comment type="similarity">
    <text evidence="2 7">Belongs to the 1-acyl-sn-glycerol-3-phosphate acyltransferase family.</text>
</comment>
<evidence type="ECO:0000259" key="9">
    <source>
        <dbReference type="SMART" id="SM00563"/>
    </source>
</evidence>
<dbReference type="EMBL" id="UGGU01000003">
    <property type="protein sequence ID" value="STO32313.1"/>
    <property type="molecule type" value="Genomic_DNA"/>
</dbReference>
<keyword evidence="6 7" id="KW-0012">Acyltransferase</keyword>
<keyword evidence="7" id="KW-0594">Phospholipid biosynthesis</keyword>
<keyword evidence="4 7" id="KW-0808">Transferase</keyword>
<dbReference type="SMART" id="SM00563">
    <property type="entry name" value="PlsC"/>
    <property type="match status" value="1"/>
</dbReference>
<gene>
    <name evidence="10" type="primary">plsC</name>
    <name evidence="10" type="ORF">NCTC10723_01813</name>
</gene>
<dbReference type="SUPFAM" id="SSF69593">
    <property type="entry name" value="Glycerol-3-phosphate (1)-acyltransferase"/>
    <property type="match status" value="1"/>
</dbReference>
<evidence type="ECO:0000256" key="5">
    <source>
        <dbReference type="ARBA" id="ARBA00023098"/>
    </source>
</evidence>
<comment type="domain">
    <text evidence="7">The HXXXXD motif is essential for acyltransferase activity and may constitute the binding site for the phosphate moiety of the glycerol-3-phosphate.</text>
</comment>
<dbReference type="RefSeq" id="WP_115271321.1">
    <property type="nucleotide sequence ID" value="NZ_CASFEE010000021.1"/>
</dbReference>